<dbReference type="GeneID" id="20642179"/>
<sequence length="216" mass="24533">MQLEPTLASVRVVTGEHAEVEALCHVVQMLHEFVFPGYALVRAAEQGSFRLFTGTLRFVDYSSSLSHFEKLQHYRLAMHVVPTKMMPKQDALAAMEQLYQRHPESLDNESVSAILEACDLPMLQWLHRCKGSKVFTNGHRTEMILFDNASTLGRMDVVQWFVRTFPEVVCDLSCAAREGYVDQLKWLVENAKWNQSSIGWAASAAATSRLLNSWLQ</sequence>
<organism evidence="1 2">
    <name type="scientific">Phytophthora sojae (strain P6497)</name>
    <name type="common">Soybean stem and root rot agent</name>
    <name type="synonym">Phytophthora megasperma f. sp. glycines</name>
    <dbReference type="NCBI Taxonomy" id="1094619"/>
    <lineage>
        <taxon>Eukaryota</taxon>
        <taxon>Sar</taxon>
        <taxon>Stramenopiles</taxon>
        <taxon>Oomycota</taxon>
        <taxon>Peronosporomycetes</taxon>
        <taxon>Peronosporales</taxon>
        <taxon>Peronosporaceae</taxon>
        <taxon>Phytophthora</taxon>
    </lineage>
</organism>
<dbReference type="AlphaFoldDB" id="G4ZSX7"/>
<dbReference type="KEGG" id="psoj:PHYSODRAFT_302824"/>
<protein>
    <submittedName>
        <fullName evidence="1">Uncharacterized protein</fullName>
    </submittedName>
</protein>
<gene>
    <name evidence="1" type="ORF">PHYSODRAFT_302824</name>
</gene>
<evidence type="ECO:0000313" key="2">
    <source>
        <dbReference type="Proteomes" id="UP000002640"/>
    </source>
</evidence>
<accession>G4ZSX7</accession>
<evidence type="ECO:0000313" key="1">
    <source>
        <dbReference type="EMBL" id="EGZ13062.1"/>
    </source>
</evidence>
<dbReference type="InParanoid" id="G4ZSX7"/>
<dbReference type="SMR" id="G4ZSX7"/>
<reference evidence="1 2" key="1">
    <citation type="journal article" date="2006" name="Science">
        <title>Phytophthora genome sequences uncover evolutionary origins and mechanisms of pathogenesis.</title>
        <authorList>
            <person name="Tyler B.M."/>
            <person name="Tripathy S."/>
            <person name="Zhang X."/>
            <person name="Dehal P."/>
            <person name="Jiang R.H."/>
            <person name="Aerts A."/>
            <person name="Arredondo F.D."/>
            <person name="Baxter L."/>
            <person name="Bensasson D."/>
            <person name="Beynon J.L."/>
            <person name="Chapman J."/>
            <person name="Damasceno C.M."/>
            <person name="Dorrance A.E."/>
            <person name="Dou D."/>
            <person name="Dickerman A.W."/>
            <person name="Dubchak I.L."/>
            <person name="Garbelotto M."/>
            <person name="Gijzen M."/>
            <person name="Gordon S.G."/>
            <person name="Govers F."/>
            <person name="Grunwald N.J."/>
            <person name="Huang W."/>
            <person name="Ivors K.L."/>
            <person name="Jones R.W."/>
            <person name="Kamoun S."/>
            <person name="Krampis K."/>
            <person name="Lamour K.H."/>
            <person name="Lee M.K."/>
            <person name="McDonald W.H."/>
            <person name="Medina M."/>
            <person name="Meijer H.J."/>
            <person name="Nordberg E.K."/>
            <person name="Maclean D.J."/>
            <person name="Ospina-Giraldo M.D."/>
            <person name="Morris P.F."/>
            <person name="Phuntumart V."/>
            <person name="Putnam N.H."/>
            <person name="Rash S."/>
            <person name="Rose J.K."/>
            <person name="Sakihama Y."/>
            <person name="Salamov A.A."/>
            <person name="Savidor A."/>
            <person name="Scheuring C.F."/>
            <person name="Smith B.M."/>
            <person name="Sobral B.W."/>
            <person name="Terry A."/>
            <person name="Torto-Alalibo T.A."/>
            <person name="Win J."/>
            <person name="Xu Z."/>
            <person name="Zhang H."/>
            <person name="Grigoriev I.V."/>
            <person name="Rokhsar D.S."/>
            <person name="Boore J.L."/>
        </authorList>
    </citation>
    <scope>NUCLEOTIDE SEQUENCE [LARGE SCALE GENOMIC DNA]</scope>
    <source>
        <strain evidence="1 2">P6497</strain>
    </source>
</reference>
<dbReference type="Proteomes" id="UP000002640">
    <property type="component" value="Unassembled WGS sequence"/>
</dbReference>
<name>G4ZSX7_PHYSP</name>
<dbReference type="RefSeq" id="XP_009530491.1">
    <property type="nucleotide sequence ID" value="XM_009532196.1"/>
</dbReference>
<keyword evidence="2" id="KW-1185">Reference proteome</keyword>
<dbReference type="EMBL" id="JH159156">
    <property type="protein sequence ID" value="EGZ13062.1"/>
    <property type="molecule type" value="Genomic_DNA"/>
</dbReference>
<proteinExistence type="predicted"/>